<dbReference type="InterPro" id="IPR037401">
    <property type="entry name" value="SnoaL-like"/>
</dbReference>
<dbReference type="EMBL" id="UINC01143086">
    <property type="protein sequence ID" value="SVD31806.1"/>
    <property type="molecule type" value="Genomic_DNA"/>
</dbReference>
<protein>
    <recommendedName>
        <fullName evidence="1">SnoaL-like domain-containing protein</fullName>
    </recommendedName>
</protein>
<name>A0A382UC05_9ZZZZ</name>
<reference evidence="2" key="1">
    <citation type="submission" date="2018-05" db="EMBL/GenBank/DDBJ databases">
        <authorList>
            <person name="Lanie J.A."/>
            <person name="Ng W.-L."/>
            <person name="Kazmierczak K.M."/>
            <person name="Andrzejewski T.M."/>
            <person name="Davidsen T.M."/>
            <person name="Wayne K.J."/>
            <person name="Tettelin H."/>
            <person name="Glass J.I."/>
            <person name="Rusch D."/>
            <person name="Podicherti R."/>
            <person name="Tsui H.-C.T."/>
            <person name="Winkler M.E."/>
        </authorList>
    </citation>
    <scope>NUCLEOTIDE SEQUENCE</scope>
</reference>
<sequence length="87" mass="9831">MDKNRLIIKDKLINYAIALDQKEWPSLENIFHQDALAEYGDESIGLLIKSSSREEIVDMCKVSLGGCGFTQHLLGNFRITVDNDNAF</sequence>
<dbReference type="Pfam" id="PF13577">
    <property type="entry name" value="SnoaL_4"/>
    <property type="match status" value="1"/>
</dbReference>
<feature type="domain" description="SnoaL-like" evidence="1">
    <location>
        <begin position="5"/>
        <end position="86"/>
    </location>
</feature>
<organism evidence="2">
    <name type="scientific">marine metagenome</name>
    <dbReference type="NCBI Taxonomy" id="408172"/>
    <lineage>
        <taxon>unclassified sequences</taxon>
        <taxon>metagenomes</taxon>
        <taxon>ecological metagenomes</taxon>
    </lineage>
</organism>
<proteinExistence type="predicted"/>
<evidence type="ECO:0000313" key="2">
    <source>
        <dbReference type="EMBL" id="SVD31806.1"/>
    </source>
</evidence>
<dbReference type="InterPro" id="IPR032710">
    <property type="entry name" value="NTF2-like_dom_sf"/>
</dbReference>
<dbReference type="SUPFAM" id="SSF54427">
    <property type="entry name" value="NTF2-like"/>
    <property type="match status" value="1"/>
</dbReference>
<feature type="non-terminal residue" evidence="2">
    <location>
        <position position="87"/>
    </location>
</feature>
<dbReference type="Gene3D" id="3.10.450.50">
    <property type="match status" value="1"/>
</dbReference>
<gene>
    <name evidence="2" type="ORF">METZ01_LOCUS384660</name>
</gene>
<accession>A0A382UC05</accession>
<evidence type="ECO:0000259" key="1">
    <source>
        <dbReference type="Pfam" id="PF13577"/>
    </source>
</evidence>
<dbReference type="AlphaFoldDB" id="A0A382UC05"/>